<dbReference type="Pfam" id="PF03848">
    <property type="entry name" value="TehB"/>
    <property type="match status" value="1"/>
</dbReference>
<dbReference type="GO" id="GO:0008168">
    <property type="term" value="F:methyltransferase activity"/>
    <property type="evidence" value="ECO:0007669"/>
    <property type="project" value="UniProtKB-KW"/>
</dbReference>
<comment type="caution">
    <text evidence="2">The sequence shown here is derived from an EMBL/GenBank/DDBJ whole genome shotgun (WGS) entry which is preliminary data.</text>
</comment>
<dbReference type="CDD" id="cd02440">
    <property type="entry name" value="AdoMet_MTases"/>
    <property type="match status" value="1"/>
</dbReference>
<keyword evidence="2" id="KW-0808">Transferase</keyword>
<gene>
    <name evidence="2" type="ORF">ACFQDL_10085</name>
</gene>
<name>A0ABW1ZYU9_9GAMM</name>
<evidence type="ECO:0000313" key="3">
    <source>
        <dbReference type="Proteomes" id="UP001596422"/>
    </source>
</evidence>
<feature type="domain" description="Tellurite resistance methyltransferase TehB-like" evidence="1">
    <location>
        <begin position="31"/>
        <end position="94"/>
    </location>
</feature>
<dbReference type="GO" id="GO:0032259">
    <property type="term" value="P:methylation"/>
    <property type="evidence" value="ECO:0007669"/>
    <property type="project" value="UniProtKB-KW"/>
</dbReference>
<evidence type="ECO:0000313" key="2">
    <source>
        <dbReference type="EMBL" id="MFC6670395.1"/>
    </source>
</evidence>
<accession>A0ABW1ZYU9</accession>
<dbReference type="Proteomes" id="UP001596422">
    <property type="component" value="Unassembled WGS sequence"/>
</dbReference>
<evidence type="ECO:0000259" key="1">
    <source>
        <dbReference type="Pfam" id="PF03848"/>
    </source>
</evidence>
<sequence>MQSVRDKWNRRYRARGAEPPAVPAFVPELAPRLRPGRLLDVGAGDGAASLWLAARGFDVTAVDIAGEGLSRLERFADAQGLRLGTACVDLGETGCLESLGAFDSILVCRYKPEAGLWPQLAAALVPGGILALVTFNLEHHRRSGFSERFCLAPRELVDIEPRLELIGYSTLECDGDCLDRYIFRRK</sequence>
<dbReference type="InterPro" id="IPR015985">
    <property type="entry name" value="TehB-like_dom"/>
</dbReference>
<reference evidence="3" key="1">
    <citation type="journal article" date="2019" name="Int. J. Syst. Evol. Microbiol.">
        <title>The Global Catalogue of Microorganisms (GCM) 10K type strain sequencing project: providing services to taxonomists for standard genome sequencing and annotation.</title>
        <authorList>
            <consortium name="The Broad Institute Genomics Platform"/>
            <consortium name="The Broad Institute Genome Sequencing Center for Infectious Disease"/>
            <person name="Wu L."/>
            <person name="Ma J."/>
        </authorList>
    </citation>
    <scope>NUCLEOTIDE SEQUENCE [LARGE SCALE GENOMIC DNA]</scope>
    <source>
        <strain evidence="3">NBRC 111756</strain>
    </source>
</reference>
<dbReference type="RefSeq" id="WP_379908897.1">
    <property type="nucleotide sequence ID" value="NZ_JBHSWE010000001.1"/>
</dbReference>
<dbReference type="Gene3D" id="3.40.50.150">
    <property type="entry name" value="Vaccinia Virus protein VP39"/>
    <property type="match status" value="1"/>
</dbReference>
<proteinExistence type="predicted"/>
<dbReference type="SUPFAM" id="SSF53335">
    <property type="entry name" value="S-adenosyl-L-methionine-dependent methyltransferases"/>
    <property type="match status" value="1"/>
</dbReference>
<protein>
    <submittedName>
        <fullName evidence="2">Methyltransferase domain-containing protein</fullName>
    </submittedName>
</protein>
<dbReference type="InterPro" id="IPR029063">
    <property type="entry name" value="SAM-dependent_MTases_sf"/>
</dbReference>
<organism evidence="2 3">
    <name type="scientific">Marinobacterium aestuariivivens</name>
    <dbReference type="NCBI Taxonomy" id="1698799"/>
    <lineage>
        <taxon>Bacteria</taxon>
        <taxon>Pseudomonadati</taxon>
        <taxon>Pseudomonadota</taxon>
        <taxon>Gammaproteobacteria</taxon>
        <taxon>Oceanospirillales</taxon>
        <taxon>Oceanospirillaceae</taxon>
        <taxon>Marinobacterium</taxon>
    </lineage>
</organism>
<keyword evidence="2" id="KW-0489">Methyltransferase</keyword>
<dbReference type="EMBL" id="JBHSWE010000001">
    <property type="protein sequence ID" value="MFC6670395.1"/>
    <property type="molecule type" value="Genomic_DNA"/>
</dbReference>
<keyword evidence="3" id="KW-1185">Reference proteome</keyword>